<dbReference type="VEuPathDB" id="FungiDB:SMAC_09337"/>
<dbReference type="EMBL" id="CABT02000085">
    <property type="protein sequence ID" value="CCC14494.1"/>
    <property type="molecule type" value="Genomic_DNA"/>
</dbReference>
<comment type="caution">
    <text evidence="2">The sequence shown here is derived from an EMBL/GenBank/DDBJ whole genome shotgun (WGS) entry which is preliminary data.</text>
</comment>
<reference evidence="2 3" key="1">
    <citation type="journal article" date="2010" name="PLoS Genet.">
        <title>De novo assembly of a 40 Mb eukaryotic genome from short sequence reads: Sordaria macrospora, a model organism for fungal morphogenesis.</title>
        <authorList>
            <person name="Nowrousian M."/>
            <person name="Stajich J."/>
            <person name="Chu M."/>
            <person name="Engh I."/>
            <person name="Espagne E."/>
            <person name="Halliday K."/>
            <person name="Kamerewerd J."/>
            <person name="Kempken F."/>
            <person name="Knab B."/>
            <person name="Kuo H.C."/>
            <person name="Osiewacz H.D."/>
            <person name="Poeggeler S."/>
            <person name="Read N."/>
            <person name="Seiler S."/>
            <person name="Smith K."/>
            <person name="Zickler D."/>
            <person name="Kueck U."/>
            <person name="Freitag M."/>
        </authorList>
    </citation>
    <scope>NUCLEOTIDE SEQUENCE [LARGE SCALE GENOMIC DNA]</scope>
    <source>
        <strain evidence="3">ATCC MYA-333 / DSM 997 / K(L3346) / K-hell</strain>
        <tissue evidence="2">Mycelium</tissue>
    </source>
</reference>
<dbReference type="STRING" id="771870.F7WBV1"/>
<dbReference type="PANTHER" id="PTHR35605">
    <property type="entry name" value="ECP2 EFFECTOR PROTEIN DOMAIN-CONTAINING PROTEIN-RELATED"/>
    <property type="match status" value="1"/>
</dbReference>
<proteinExistence type="predicted"/>
<accession>F7WBV1</accession>
<evidence type="ECO:0000313" key="2">
    <source>
        <dbReference type="EMBL" id="CCC14494.1"/>
    </source>
</evidence>
<protein>
    <submittedName>
        <fullName evidence="2">WGS project CABT00000000 data, contig 2.85</fullName>
    </submittedName>
</protein>
<organism evidence="2 3">
    <name type="scientific">Sordaria macrospora (strain ATCC MYA-333 / DSM 997 / K(L3346) / K-hell)</name>
    <dbReference type="NCBI Taxonomy" id="771870"/>
    <lineage>
        <taxon>Eukaryota</taxon>
        <taxon>Fungi</taxon>
        <taxon>Dikarya</taxon>
        <taxon>Ascomycota</taxon>
        <taxon>Pezizomycotina</taxon>
        <taxon>Sordariomycetes</taxon>
        <taxon>Sordariomycetidae</taxon>
        <taxon>Sordariales</taxon>
        <taxon>Sordariaceae</taxon>
        <taxon>Sordaria</taxon>
    </lineage>
</organism>
<evidence type="ECO:0000256" key="1">
    <source>
        <dbReference type="SAM" id="SignalP"/>
    </source>
</evidence>
<name>F7WBV1_SORMK</name>
<dbReference type="PANTHER" id="PTHR35605:SF1">
    <property type="entry name" value="ECP2 EFFECTOR PROTEIN DOMAIN-CONTAINING PROTEIN-RELATED"/>
    <property type="match status" value="1"/>
</dbReference>
<sequence>MTPLKVVLGCVLAMTQILLVSAIPTLAERNATISTSSNIMSSYQPERRSSFIDIDKVDCHDEWRHMGDKHDTRADVQMRGVAYLRDTKFNHKPKLEPGQCDRVSCSWNAAIFWCNDDDTAKELDSFVDIADAAQVVLDTCLLPEVDPKKIEYIYEMFGEIHMKNKWRVILDHDKC</sequence>
<feature type="signal peptide" evidence="1">
    <location>
        <begin position="1"/>
        <end position="22"/>
    </location>
</feature>
<dbReference type="HOGENOM" id="CLU_1422232_0_0_1"/>
<keyword evidence="3" id="KW-1185">Reference proteome</keyword>
<evidence type="ECO:0000313" key="3">
    <source>
        <dbReference type="Proteomes" id="UP000001881"/>
    </source>
</evidence>
<dbReference type="InParanoid" id="F7WBV1"/>
<feature type="chain" id="PRO_5003371192" evidence="1">
    <location>
        <begin position="23"/>
        <end position="175"/>
    </location>
</feature>
<dbReference type="OrthoDB" id="4589349at2759"/>
<keyword evidence="1" id="KW-0732">Signal</keyword>
<dbReference type="Proteomes" id="UP000001881">
    <property type="component" value="Unassembled WGS sequence"/>
</dbReference>
<dbReference type="AlphaFoldDB" id="F7WBV1"/>
<gene>
    <name evidence="2" type="ORF">SMAC_09337</name>
</gene>